<gene>
    <name evidence="2" type="ORF">GCM10010439_32500</name>
</gene>
<evidence type="ECO:0000313" key="3">
    <source>
        <dbReference type="Proteomes" id="UP001501842"/>
    </source>
</evidence>
<dbReference type="EMBL" id="BAAATZ010000012">
    <property type="protein sequence ID" value="GAA2727176.1"/>
    <property type="molecule type" value="Genomic_DNA"/>
</dbReference>
<proteinExistence type="predicted"/>
<dbReference type="RefSeq" id="WP_344451230.1">
    <property type="nucleotide sequence ID" value="NZ_BAAATZ010000012.1"/>
</dbReference>
<evidence type="ECO:0000256" key="1">
    <source>
        <dbReference type="SAM" id="MobiDB-lite"/>
    </source>
</evidence>
<keyword evidence="3" id="KW-1185">Reference proteome</keyword>
<feature type="region of interest" description="Disordered" evidence="1">
    <location>
        <begin position="64"/>
        <end position="103"/>
    </location>
</feature>
<comment type="caution">
    <text evidence="2">The sequence shown here is derived from an EMBL/GenBank/DDBJ whole genome shotgun (WGS) entry which is preliminary data.</text>
</comment>
<evidence type="ECO:0000313" key="2">
    <source>
        <dbReference type="EMBL" id="GAA2727176.1"/>
    </source>
</evidence>
<organism evidence="2 3">
    <name type="scientific">Actinocorallia aurantiaca</name>
    <dbReference type="NCBI Taxonomy" id="46204"/>
    <lineage>
        <taxon>Bacteria</taxon>
        <taxon>Bacillati</taxon>
        <taxon>Actinomycetota</taxon>
        <taxon>Actinomycetes</taxon>
        <taxon>Streptosporangiales</taxon>
        <taxon>Thermomonosporaceae</taxon>
        <taxon>Actinocorallia</taxon>
    </lineage>
</organism>
<reference evidence="3" key="1">
    <citation type="journal article" date="2019" name="Int. J. Syst. Evol. Microbiol.">
        <title>The Global Catalogue of Microorganisms (GCM) 10K type strain sequencing project: providing services to taxonomists for standard genome sequencing and annotation.</title>
        <authorList>
            <consortium name="The Broad Institute Genomics Platform"/>
            <consortium name="The Broad Institute Genome Sequencing Center for Infectious Disease"/>
            <person name="Wu L."/>
            <person name="Ma J."/>
        </authorList>
    </citation>
    <scope>NUCLEOTIDE SEQUENCE [LARGE SCALE GENOMIC DNA]</scope>
    <source>
        <strain evidence="3">JCM 8201</strain>
    </source>
</reference>
<dbReference type="Proteomes" id="UP001501842">
    <property type="component" value="Unassembled WGS sequence"/>
</dbReference>
<name>A0ABP6GNR9_9ACTN</name>
<sequence>MEIRFTRLPGSRCEISVTGRKGPDFRLPAVRVGRLPHDLVHAAVERSLGLEDGFWGSVARGAKLDEAGPAEPPREEPSPKEHPDEGLDDRAEEQKRRAAREALLRRGGDGVMDAEIKVNWAYRNWRGLPQPGRGPAPLGKDELARAREAIDEAAGLWASVPEGSALIWRW</sequence>
<accession>A0ABP6GNR9</accession>
<protein>
    <submittedName>
        <fullName evidence="2">Uncharacterized protein</fullName>
    </submittedName>
</protein>